<dbReference type="InterPro" id="IPR006860">
    <property type="entry name" value="FecR"/>
</dbReference>
<evidence type="ECO:0000313" key="5">
    <source>
        <dbReference type="Proteomes" id="UP000624279"/>
    </source>
</evidence>
<keyword evidence="2" id="KW-0732">Signal</keyword>
<feature type="chain" id="PRO_5046541042" evidence="2">
    <location>
        <begin position="28"/>
        <end position="455"/>
    </location>
</feature>
<feature type="region of interest" description="Disordered" evidence="1">
    <location>
        <begin position="213"/>
        <end position="255"/>
    </location>
</feature>
<dbReference type="PANTHER" id="PTHR38731:SF3">
    <property type="entry name" value="BLL6125 PROTEIN"/>
    <property type="match status" value="1"/>
</dbReference>
<sequence length="455" mass="48562">MQDFIFKLIQLMFAASLVCLTPGMAIAQTGAGTVSFVIGEANASTTASSDQAIRRGDQIVSGQTILTGANGHVHLKMIDGAFVSIRPMSRFRIEEYKYDAENPKDSRIKFTLESGTVRSITGKAGQSAKQSFRLNTPLAAIGIRGTDFVVQAGVDVTRVLVQSGAIVMTPLNKECLFAELGPCNSNAARVLTSAMRDAYLELRNRKEAPVLVPAAKSLNSPNSLSPPRPEEPAVDKANKTSSTSSSENGQDNAQSVAVATVKGHVDALVKDAKPPETGTDRPPQGPPPVALPPAPARIWWGRWAIAENEGRSFNSVNTSDREVTISNVVFGMLREKGEAFVPNSGVVKFSLAESESYLLNPDRSLTVANITDPKLTVDFGRKKFDTSLMVNVRGLAPTEIRASGEITTQGLFMTETTSADTILAGSLSKSADQAGFIFQRTTSGGLITGATRWVQ</sequence>
<dbReference type="Gene3D" id="2.60.120.1440">
    <property type="match status" value="1"/>
</dbReference>
<protein>
    <submittedName>
        <fullName evidence="4">FecR domain-containing protein</fullName>
    </submittedName>
</protein>
<name>A0ABR6Y8V8_9BURK</name>
<dbReference type="Pfam" id="PF04773">
    <property type="entry name" value="FecR"/>
    <property type="match status" value="1"/>
</dbReference>
<evidence type="ECO:0000313" key="4">
    <source>
        <dbReference type="EMBL" id="MBC3873056.1"/>
    </source>
</evidence>
<evidence type="ECO:0000259" key="3">
    <source>
        <dbReference type="Pfam" id="PF04773"/>
    </source>
</evidence>
<dbReference type="RefSeq" id="WP_186941099.1">
    <property type="nucleotide sequence ID" value="NZ_JACOGA010000004.1"/>
</dbReference>
<proteinExistence type="predicted"/>
<evidence type="ECO:0000256" key="2">
    <source>
        <dbReference type="SAM" id="SignalP"/>
    </source>
</evidence>
<gene>
    <name evidence="4" type="ORF">H8K55_05615</name>
</gene>
<feature type="domain" description="FecR protein" evidence="3">
    <location>
        <begin position="64"/>
        <end position="166"/>
    </location>
</feature>
<dbReference type="EMBL" id="JACOGA010000004">
    <property type="protein sequence ID" value="MBC3873056.1"/>
    <property type="molecule type" value="Genomic_DNA"/>
</dbReference>
<dbReference type="Proteomes" id="UP000624279">
    <property type="component" value="Unassembled WGS sequence"/>
</dbReference>
<keyword evidence="5" id="KW-1185">Reference proteome</keyword>
<feature type="compositionally biased region" description="Pro residues" evidence="1">
    <location>
        <begin position="283"/>
        <end position="292"/>
    </location>
</feature>
<feature type="signal peptide" evidence="2">
    <location>
        <begin position="1"/>
        <end position="27"/>
    </location>
</feature>
<evidence type="ECO:0000256" key="1">
    <source>
        <dbReference type="SAM" id="MobiDB-lite"/>
    </source>
</evidence>
<feature type="region of interest" description="Disordered" evidence="1">
    <location>
        <begin position="271"/>
        <end position="292"/>
    </location>
</feature>
<accession>A0ABR6Y8V8</accession>
<feature type="compositionally biased region" description="Basic and acidic residues" evidence="1">
    <location>
        <begin position="228"/>
        <end position="238"/>
    </location>
</feature>
<feature type="compositionally biased region" description="Polar residues" evidence="1">
    <location>
        <begin position="239"/>
        <end position="255"/>
    </location>
</feature>
<dbReference type="PANTHER" id="PTHR38731">
    <property type="entry name" value="LIPL45-RELATED LIPOPROTEIN-RELATED"/>
    <property type="match status" value="1"/>
</dbReference>
<organism evidence="4 5">
    <name type="scientific">Undibacterium flavidum</name>
    <dbReference type="NCBI Taxonomy" id="2762297"/>
    <lineage>
        <taxon>Bacteria</taxon>
        <taxon>Pseudomonadati</taxon>
        <taxon>Pseudomonadota</taxon>
        <taxon>Betaproteobacteria</taxon>
        <taxon>Burkholderiales</taxon>
        <taxon>Oxalobacteraceae</taxon>
        <taxon>Undibacterium</taxon>
    </lineage>
</organism>
<reference evidence="4 5" key="1">
    <citation type="submission" date="2020-08" db="EMBL/GenBank/DDBJ databases">
        <title>Novel species isolated from subtropical streams in China.</title>
        <authorList>
            <person name="Lu H."/>
        </authorList>
    </citation>
    <scope>NUCLEOTIDE SEQUENCE [LARGE SCALE GENOMIC DNA]</scope>
    <source>
        <strain evidence="4 5">LX15W</strain>
    </source>
</reference>
<comment type="caution">
    <text evidence="4">The sequence shown here is derived from an EMBL/GenBank/DDBJ whole genome shotgun (WGS) entry which is preliminary data.</text>
</comment>